<dbReference type="OrthoDB" id="10267969at2759"/>
<evidence type="ECO:0000256" key="6">
    <source>
        <dbReference type="RuleBase" id="RU363053"/>
    </source>
</evidence>
<sequence>MKLPPIVVACLSALAIDCCSNVIAQRLKAWRDEKPFVFDRVLFLQFAFMVALTAPINYHWQNWLERRFPGWKVVTQPSGADEEKALGLKEDGEDKRGVEEVKVRNWWNIFRKWFTDCITMGALLNQSMFLILFGIMKGKTMALIVLDFRNELFGLIFDSYKVWPIANFFSTTYIPVERRIMFLSFCGLIWNIYLSLVAARL</sequence>
<dbReference type="PANTHER" id="PTHR11266:SF80">
    <property type="entry name" value="PEROXISOMAL MEMBRANE PROTEIN 2"/>
    <property type="match status" value="1"/>
</dbReference>
<dbReference type="PANTHER" id="PTHR11266">
    <property type="entry name" value="PEROXISOMAL MEMBRANE PROTEIN 2, PXMP2 MPV17"/>
    <property type="match status" value="1"/>
</dbReference>
<feature type="transmembrane region" description="Helical" evidence="6">
    <location>
        <begin position="180"/>
        <end position="199"/>
    </location>
</feature>
<name>A0A6A6A2K1_9PLEO</name>
<comment type="similarity">
    <text evidence="2 6">Belongs to the peroxisomal membrane protein PXMP2/4 family.</text>
</comment>
<organism evidence="7 8">
    <name type="scientific">Dothidotthia symphoricarpi CBS 119687</name>
    <dbReference type="NCBI Taxonomy" id="1392245"/>
    <lineage>
        <taxon>Eukaryota</taxon>
        <taxon>Fungi</taxon>
        <taxon>Dikarya</taxon>
        <taxon>Ascomycota</taxon>
        <taxon>Pezizomycotina</taxon>
        <taxon>Dothideomycetes</taxon>
        <taxon>Pleosporomycetidae</taxon>
        <taxon>Pleosporales</taxon>
        <taxon>Dothidotthiaceae</taxon>
        <taxon>Dothidotthia</taxon>
    </lineage>
</organism>
<dbReference type="RefSeq" id="XP_033520471.1">
    <property type="nucleotide sequence ID" value="XM_033673444.1"/>
</dbReference>
<dbReference type="EMBL" id="ML977514">
    <property type="protein sequence ID" value="KAF2126079.1"/>
    <property type="molecule type" value="Genomic_DNA"/>
</dbReference>
<keyword evidence="8" id="KW-1185">Reference proteome</keyword>
<proteinExistence type="inferred from homology"/>
<evidence type="ECO:0000256" key="2">
    <source>
        <dbReference type="ARBA" id="ARBA00006824"/>
    </source>
</evidence>
<evidence type="ECO:0000313" key="7">
    <source>
        <dbReference type="EMBL" id="KAF2126079.1"/>
    </source>
</evidence>
<dbReference type="Proteomes" id="UP000799771">
    <property type="component" value="Unassembled WGS sequence"/>
</dbReference>
<dbReference type="GO" id="GO:0005778">
    <property type="term" value="C:peroxisomal membrane"/>
    <property type="evidence" value="ECO:0007669"/>
    <property type="project" value="TreeGrafter"/>
</dbReference>
<feature type="transmembrane region" description="Helical" evidence="6">
    <location>
        <begin position="113"/>
        <end position="136"/>
    </location>
</feature>
<evidence type="ECO:0000313" key="8">
    <source>
        <dbReference type="Proteomes" id="UP000799771"/>
    </source>
</evidence>
<comment type="subcellular location">
    <subcellularLocation>
        <location evidence="1">Membrane</location>
        <topology evidence="1">Multi-pass membrane protein</topology>
    </subcellularLocation>
</comment>
<accession>A0A6A6A2K1</accession>
<evidence type="ECO:0000256" key="5">
    <source>
        <dbReference type="ARBA" id="ARBA00023136"/>
    </source>
</evidence>
<reference evidence="7" key="1">
    <citation type="journal article" date="2020" name="Stud. Mycol.">
        <title>101 Dothideomycetes genomes: a test case for predicting lifestyles and emergence of pathogens.</title>
        <authorList>
            <person name="Haridas S."/>
            <person name="Albert R."/>
            <person name="Binder M."/>
            <person name="Bloem J."/>
            <person name="Labutti K."/>
            <person name="Salamov A."/>
            <person name="Andreopoulos B."/>
            <person name="Baker S."/>
            <person name="Barry K."/>
            <person name="Bills G."/>
            <person name="Bluhm B."/>
            <person name="Cannon C."/>
            <person name="Castanera R."/>
            <person name="Culley D."/>
            <person name="Daum C."/>
            <person name="Ezra D."/>
            <person name="Gonzalez J."/>
            <person name="Henrissat B."/>
            <person name="Kuo A."/>
            <person name="Liang C."/>
            <person name="Lipzen A."/>
            <person name="Lutzoni F."/>
            <person name="Magnuson J."/>
            <person name="Mondo S."/>
            <person name="Nolan M."/>
            <person name="Ohm R."/>
            <person name="Pangilinan J."/>
            <person name="Park H.-J."/>
            <person name="Ramirez L."/>
            <person name="Alfaro M."/>
            <person name="Sun H."/>
            <person name="Tritt A."/>
            <person name="Yoshinaga Y."/>
            <person name="Zwiers L.-H."/>
            <person name="Turgeon B."/>
            <person name="Goodwin S."/>
            <person name="Spatafora J."/>
            <person name="Crous P."/>
            <person name="Grigoriev I."/>
        </authorList>
    </citation>
    <scope>NUCLEOTIDE SEQUENCE</scope>
    <source>
        <strain evidence="7">CBS 119687</strain>
    </source>
</reference>
<keyword evidence="5 6" id="KW-0472">Membrane</keyword>
<evidence type="ECO:0000256" key="1">
    <source>
        <dbReference type="ARBA" id="ARBA00004141"/>
    </source>
</evidence>
<evidence type="ECO:0008006" key="9">
    <source>
        <dbReference type="Google" id="ProtNLM"/>
    </source>
</evidence>
<keyword evidence="3 6" id="KW-0812">Transmembrane</keyword>
<dbReference type="Pfam" id="PF04117">
    <property type="entry name" value="Mpv17_PMP22"/>
    <property type="match status" value="1"/>
</dbReference>
<evidence type="ECO:0000256" key="3">
    <source>
        <dbReference type="ARBA" id="ARBA00022692"/>
    </source>
</evidence>
<dbReference type="InterPro" id="IPR007248">
    <property type="entry name" value="Mpv17_PMP22"/>
</dbReference>
<feature type="transmembrane region" description="Helical" evidence="6">
    <location>
        <begin position="40"/>
        <end position="58"/>
    </location>
</feature>
<evidence type="ECO:0000256" key="4">
    <source>
        <dbReference type="ARBA" id="ARBA00022989"/>
    </source>
</evidence>
<dbReference type="AlphaFoldDB" id="A0A6A6A2K1"/>
<gene>
    <name evidence="7" type="ORF">P153DRAFT_84844</name>
</gene>
<dbReference type="GeneID" id="54413876"/>
<keyword evidence="4 6" id="KW-1133">Transmembrane helix</keyword>
<protein>
    <recommendedName>
        <fullName evidence="9">Integral membrane protein-like protein</fullName>
    </recommendedName>
</protein>